<dbReference type="GO" id="GO:0046873">
    <property type="term" value="F:metal ion transmembrane transporter activity"/>
    <property type="evidence" value="ECO:0007669"/>
    <property type="project" value="InterPro"/>
</dbReference>
<sequence>MASLSRQESQPPQPRLRSFTRQSSWANQVNPSAYDPEHTPSTCHSALPHRPEAIRDHVNHYFACIDIAERVRYLDRNHVVWKYEYDFELKAVKSLPQFATNPEEGKKEAKRRVKEKRRSTAAAIEAQYRRTEILREALGKTPNPPVQASTGQGHLVRHVGESARQWRASERYKEGIEVVRRWKEDRQALTRRLDALEENSDVSTTDDETACHPPNGNQQSVEPERLRVRECVRKHTRKELPAVGKKADYNLECDVNTYLIQYTRMHTAMPGPQRPRDTTNTALSRTSTSDSLGGGGLEPIDAKCFKGLKGHFPDQRIGLRDPPVSTCARMLLRPQFWRGQQHGSRKATDEIEDNPKNIVLFMPYLHWETDRMRNTAAKVIDLESEKQWKKDAGKKRGEKARAQATQAWSRLGRNADFAQRRPAKRGITKALETQALSKAEGHWNIKIGANDRPKVESPLGQYLIDAARLHEAMSTYRDQQMFEKYLYNDPPLHPRRTLDQSYYWTLKTTKCRDRDQVVHRGTNANPEDLHRLQKKAQAEQTKRLGKLVKQQQLPLTKGTTSSSSAEPQWQWTNHSKHTDDNGCEHCRSNIRKTSQVIMVDQLWMWVLDERTIITSFPRRYGYNKHDLSGVHKSIRARLGSARKNQIRSVYDLALIILDECSNTFFDRIKTSDSQPQVIDIFSEAIGNVTHKHTILFQRVWHWASNVSKVFNSKTARAEGLNLHQPFIDIQPEAKLQQEIKDIVDELDMMLHVYKKQREVMRRFCKHVEHILDPEGRWKEGTSAMYETRKEQNANVSSEQSQPIALDDAERQRRKEEAAERCKQLYWFRMQSRELLSEVDDRIDELEGLKQAAQSTAQSVNDLLSLKQQQASVLQTFEAVRQAEETIRQGRAIVVFTVITIIFMPLSFVSSLFGMNNVEFGAETTLTLRDQFRLMFPISFSVILLSFTLAFSPLLRAVIYSTTAYTVNWLLVKSQLYRAWLTVADGVGAQSLPQLIDEKVGELKGRVQQARREAQRRRKDRRAEIEKGEEGRRGIGMQELRKQESAVGGGCGNGSGVDNGPVAVTDLHVWDAALLYLGVPLFSDSGGEWQLGGRC</sequence>
<evidence type="ECO:0000256" key="6">
    <source>
        <dbReference type="SAM" id="Phobius"/>
    </source>
</evidence>
<dbReference type="AlphaFoldDB" id="A0AAJ0GRP2"/>
<evidence type="ECO:0000313" key="7">
    <source>
        <dbReference type="EMBL" id="KAK3304857.1"/>
    </source>
</evidence>
<dbReference type="Proteomes" id="UP001273166">
    <property type="component" value="Unassembled WGS sequence"/>
</dbReference>
<dbReference type="PANTHER" id="PTHR47685">
    <property type="entry name" value="MAGNESIUM TRANSPORT PROTEIN CORA"/>
    <property type="match status" value="1"/>
</dbReference>
<feature type="region of interest" description="Disordered" evidence="5">
    <location>
        <begin position="1"/>
        <end position="23"/>
    </location>
</feature>
<evidence type="ECO:0000256" key="5">
    <source>
        <dbReference type="SAM" id="MobiDB-lite"/>
    </source>
</evidence>
<name>A0AAJ0GRP2_9PEZI</name>
<evidence type="ECO:0000313" key="8">
    <source>
        <dbReference type="Proteomes" id="UP001273166"/>
    </source>
</evidence>
<reference evidence="7" key="2">
    <citation type="submission" date="2023-06" db="EMBL/GenBank/DDBJ databases">
        <authorList>
            <consortium name="Lawrence Berkeley National Laboratory"/>
            <person name="Mondo S.J."/>
            <person name="Hensen N."/>
            <person name="Bonometti L."/>
            <person name="Westerberg I."/>
            <person name="Brannstrom I.O."/>
            <person name="Guillou S."/>
            <person name="Cros-Aarteil S."/>
            <person name="Calhoun S."/>
            <person name="Haridas S."/>
            <person name="Kuo A."/>
            <person name="Pangilinan J."/>
            <person name="Riley R."/>
            <person name="Labutti K."/>
            <person name="Andreopoulos B."/>
            <person name="Lipzen A."/>
            <person name="Chen C."/>
            <person name="Yanf M."/>
            <person name="Daum C."/>
            <person name="Ng V."/>
            <person name="Clum A."/>
            <person name="Steindorff A."/>
            <person name="Ohm R."/>
            <person name="Martin F."/>
            <person name="Silar P."/>
            <person name="Natvig D."/>
            <person name="Lalanne C."/>
            <person name="Gautier V."/>
            <person name="Ament-Velasquez S.L."/>
            <person name="Kruys A."/>
            <person name="Hutchinson M.I."/>
            <person name="Powell A.J."/>
            <person name="Barry K."/>
            <person name="Miller A.N."/>
            <person name="Grigoriev I.V."/>
            <person name="Debuchy R."/>
            <person name="Gladieux P."/>
            <person name="Thoren M.H."/>
            <person name="Johannesson H."/>
        </authorList>
    </citation>
    <scope>NUCLEOTIDE SEQUENCE</scope>
    <source>
        <strain evidence="7">CBS 333.67</strain>
    </source>
</reference>
<organism evidence="7 8">
    <name type="scientific">Chaetomium strumarium</name>
    <dbReference type="NCBI Taxonomy" id="1170767"/>
    <lineage>
        <taxon>Eukaryota</taxon>
        <taxon>Fungi</taxon>
        <taxon>Dikarya</taxon>
        <taxon>Ascomycota</taxon>
        <taxon>Pezizomycotina</taxon>
        <taxon>Sordariomycetes</taxon>
        <taxon>Sordariomycetidae</taxon>
        <taxon>Sordariales</taxon>
        <taxon>Chaetomiaceae</taxon>
        <taxon>Chaetomium</taxon>
    </lineage>
</organism>
<dbReference type="InterPro" id="IPR002523">
    <property type="entry name" value="MgTranspt_CorA/ZnTranspt_ZntB"/>
</dbReference>
<evidence type="ECO:0000256" key="3">
    <source>
        <dbReference type="ARBA" id="ARBA00022989"/>
    </source>
</evidence>
<feature type="transmembrane region" description="Helical" evidence="6">
    <location>
        <begin position="933"/>
        <end position="954"/>
    </location>
</feature>
<feature type="region of interest" description="Disordered" evidence="5">
    <location>
        <begin position="789"/>
        <end position="811"/>
    </location>
</feature>
<feature type="transmembrane region" description="Helical" evidence="6">
    <location>
        <begin position="891"/>
        <end position="912"/>
    </location>
</feature>
<dbReference type="InterPro" id="IPR045863">
    <property type="entry name" value="CorA_TM1_TM2"/>
</dbReference>
<dbReference type="RefSeq" id="XP_062720637.1">
    <property type="nucleotide sequence ID" value="XM_062868013.1"/>
</dbReference>
<keyword evidence="2 6" id="KW-0812">Transmembrane</keyword>
<keyword evidence="4 6" id="KW-0472">Membrane</keyword>
<dbReference type="PANTHER" id="PTHR47685:SF1">
    <property type="entry name" value="MAGNESIUM TRANSPORT PROTEIN CORA"/>
    <property type="match status" value="1"/>
</dbReference>
<keyword evidence="3 6" id="KW-1133">Transmembrane helix</keyword>
<dbReference type="Pfam" id="PF01544">
    <property type="entry name" value="CorA"/>
    <property type="match status" value="1"/>
</dbReference>
<accession>A0AAJ0GRP2</accession>
<gene>
    <name evidence="7" type="ORF">B0T15DRAFT_512947</name>
</gene>
<feature type="compositionally biased region" description="Polar residues" evidence="5">
    <location>
        <begin position="1"/>
        <end position="10"/>
    </location>
</feature>
<feature type="region of interest" description="Disordered" evidence="5">
    <location>
        <begin position="546"/>
        <end position="581"/>
    </location>
</feature>
<evidence type="ECO:0000256" key="2">
    <source>
        <dbReference type="ARBA" id="ARBA00022692"/>
    </source>
</evidence>
<evidence type="ECO:0000256" key="1">
    <source>
        <dbReference type="ARBA" id="ARBA00004141"/>
    </source>
</evidence>
<dbReference type="Gene3D" id="1.20.58.340">
    <property type="entry name" value="Magnesium transport protein CorA, transmembrane region"/>
    <property type="match status" value="1"/>
</dbReference>
<feature type="region of interest" description="Disordered" evidence="5">
    <location>
        <begin position="28"/>
        <end position="47"/>
    </location>
</feature>
<dbReference type="SUPFAM" id="SSF144083">
    <property type="entry name" value="Magnesium transport protein CorA, transmembrane region"/>
    <property type="match status" value="1"/>
</dbReference>
<proteinExistence type="predicted"/>
<protein>
    <submittedName>
        <fullName evidence="7">Uncharacterized protein</fullName>
    </submittedName>
</protein>
<comment type="subcellular location">
    <subcellularLocation>
        <location evidence="1">Membrane</location>
        <topology evidence="1">Multi-pass membrane protein</topology>
    </subcellularLocation>
</comment>
<feature type="compositionally biased region" description="Polar residues" evidence="5">
    <location>
        <begin position="792"/>
        <end position="802"/>
    </location>
</feature>
<feature type="compositionally biased region" description="Basic and acidic residues" evidence="5">
    <location>
        <begin position="1020"/>
        <end position="1038"/>
    </location>
</feature>
<feature type="region of interest" description="Disordered" evidence="5">
    <location>
        <begin position="198"/>
        <end position="224"/>
    </location>
</feature>
<reference evidence="7" key="1">
    <citation type="journal article" date="2023" name="Mol. Phylogenet. Evol.">
        <title>Genome-scale phylogeny and comparative genomics of the fungal order Sordariales.</title>
        <authorList>
            <person name="Hensen N."/>
            <person name="Bonometti L."/>
            <person name="Westerberg I."/>
            <person name="Brannstrom I.O."/>
            <person name="Guillou S."/>
            <person name="Cros-Aarteil S."/>
            <person name="Calhoun S."/>
            <person name="Haridas S."/>
            <person name="Kuo A."/>
            <person name="Mondo S."/>
            <person name="Pangilinan J."/>
            <person name="Riley R."/>
            <person name="LaButti K."/>
            <person name="Andreopoulos B."/>
            <person name="Lipzen A."/>
            <person name="Chen C."/>
            <person name="Yan M."/>
            <person name="Daum C."/>
            <person name="Ng V."/>
            <person name="Clum A."/>
            <person name="Steindorff A."/>
            <person name="Ohm R.A."/>
            <person name="Martin F."/>
            <person name="Silar P."/>
            <person name="Natvig D.O."/>
            <person name="Lalanne C."/>
            <person name="Gautier V."/>
            <person name="Ament-Velasquez S.L."/>
            <person name="Kruys A."/>
            <person name="Hutchinson M.I."/>
            <person name="Powell A.J."/>
            <person name="Barry K."/>
            <person name="Miller A.N."/>
            <person name="Grigoriev I.V."/>
            <person name="Debuchy R."/>
            <person name="Gladieux P."/>
            <person name="Hiltunen Thoren M."/>
            <person name="Johannesson H."/>
        </authorList>
    </citation>
    <scope>NUCLEOTIDE SEQUENCE</scope>
    <source>
        <strain evidence="7">CBS 333.67</strain>
    </source>
</reference>
<dbReference type="EMBL" id="JAUDZG010000005">
    <property type="protein sequence ID" value="KAK3304857.1"/>
    <property type="molecule type" value="Genomic_DNA"/>
</dbReference>
<dbReference type="InterPro" id="IPR050829">
    <property type="entry name" value="CorA_MIT"/>
</dbReference>
<feature type="region of interest" description="Disordered" evidence="5">
    <location>
        <begin position="268"/>
        <end position="295"/>
    </location>
</feature>
<comment type="caution">
    <text evidence="7">The sequence shown here is derived from an EMBL/GenBank/DDBJ whole genome shotgun (WGS) entry which is preliminary data.</text>
</comment>
<evidence type="ECO:0000256" key="4">
    <source>
        <dbReference type="ARBA" id="ARBA00023136"/>
    </source>
</evidence>
<feature type="compositionally biased region" description="Polar residues" evidence="5">
    <location>
        <begin position="549"/>
        <end position="573"/>
    </location>
</feature>
<keyword evidence="8" id="KW-1185">Reference proteome</keyword>
<dbReference type="GeneID" id="87886842"/>
<feature type="region of interest" description="Disordered" evidence="5">
    <location>
        <begin position="1006"/>
        <end position="1038"/>
    </location>
</feature>
<dbReference type="GO" id="GO:0016020">
    <property type="term" value="C:membrane"/>
    <property type="evidence" value="ECO:0007669"/>
    <property type="project" value="UniProtKB-SubCell"/>
</dbReference>
<feature type="compositionally biased region" description="Acidic residues" evidence="5">
    <location>
        <begin position="198"/>
        <end position="208"/>
    </location>
</feature>